<feature type="chain" id="PRO_5041434745" evidence="1">
    <location>
        <begin position="23"/>
        <end position="219"/>
    </location>
</feature>
<evidence type="ECO:0000313" key="3">
    <source>
        <dbReference type="Proteomes" id="UP001163846"/>
    </source>
</evidence>
<proteinExistence type="predicted"/>
<evidence type="ECO:0000256" key="1">
    <source>
        <dbReference type="SAM" id="SignalP"/>
    </source>
</evidence>
<reference evidence="2" key="1">
    <citation type="submission" date="2022-08" db="EMBL/GenBank/DDBJ databases">
        <authorList>
            <consortium name="DOE Joint Genome Institute"/>
            <person name="Min B."/>
            <person name="Riley R."/>
            <person name="Sierra-Patev S."/>
            <person name="Naranjo-Ortiz M."/>
            <person name="Looney B."/>
            <person name="Konkel Z."/>
            <person name="Slot J.C."/>
            <person name="Sakamoto Y."/>
            <person name="Steenwyk J.L."/>
            <person name="Rokas A."/>
            <person name="Carro J."/>
            <person name="Camarero S."/>
            <person name="Ferreira P."/>
            <person name="Molpeceres G."/>
            <person name="Ruiz-Duenas F.J."/>
            <person name="Serrano A."/>
            <person name="Henrissat B."/>
            <person name="Drula E."/>
            <person name="Hughes K.W."/>
            <person name="Mata J.L."/>
            <person name="Ishikawa N.K."/>
            <person name="Vargas-Isla R."/>
            <person name="Ushijima S."/>
            <person name="Smith C.A."/>
            <person name="Ahrendt S."/>
            <person name="Andreopoulos W."/>
            <person name="He G."/>
            <person name="Labutti K."/>
            <person name="Lipzen A."/>
            <person name="Ng V."/>
            <person name="Sandor L."/>
            <person name="Barry K."/>
            <person name="Martinez A.T."/>
            <person name="Xiao Y."/>
            <person name="Gibbons J.G."/>
            <person name="Terashima K."/>
            <person name="Hibbett D.S."/>
            <person name="Grigoriev I.V."/>
        </authorList>
    </citation>
    <scope>NUCLEOTIDE SEQUENCE</scope>
    <source>
        <strain evidence="2">TFB9207</strain>
    </source>
</reference>
<feature type="signal peptide" evidence="1">
    <location>
        <begin position="1"/>
        <end position="22"/>
    </location>
</feature>
<dbReference type="AlphaFoldDB" id="A0AA38UFC6"/>
<keyword evidence="1" id="KW-0732">Signal</keyword>
<gene>
    <name evidence="2" type="ORF">F5878DRAFT_142976</name>
</gene>
<protein>
    <submittedName>
        <fullName evidence="2">Uncharacterized protein</fullName>
    </submittedName>
</protein>
<accession>A0AA38UFC6</accession>
<evidence type="ECO:0000313" key="2">
    <source>
        <dbReference type="EMBL" id="KAJ3839055.1"/>
    </source>
</evidence>
<dbReference type="EMBL" id="MU806150">
    <property type="protein sequence ID" value="KAJ3839055.1"/>
    <property type="molecule type" value="Genomic_DNA"/>
</dbReference>
<name>A0AA38UFC6_9AGAR</name>
<sequence>MFYDLRFIHLMIIGLILMSADSSPTPLPGSKISKIVQSAKSAPPSDEAWAYMLGLLVETNPDWGTSTNEVVKAKFLKAVARAIDQPDGYLAVDISFMHDRGPLDQSLLDKEHATRYSREVAGVEQKQESELAKVMEEIEWPFPLNMLWDRDWLDHPQTPLTVCYFYNAKLTGDHKYFVYMLTWMSPGDTAVPSQLLFQEVGPWYQVAVVEEVVARQRSW</sequence>
<keyword evidence="3" id="KW-1185">Reference proteome</keyword>
<comment type="caution">
    <text evidence="2">The sequence shown here is derived from an EMBL/GenBank/DDBJ whole genome shotgun (WGS) entry which is preliminary data.</text>
</comment>
<organism evidence="2 3">
    <name type="scientific">Lentinula raphanica</name>
    <dbReference type="NCBI Taxonomy" id="153919"/>
    <lineage>
        <taxon>Eukaryota</taxon>
        <taxon>Fungi</taxon>
        <taxon>Dikarya</taxon>
        <taxon>Basidiomycota</taxon>
        <taxon>Agaricomycotina</taxon>
        <taxon>Agaricomycetes</taxon>
        <taxon>Agaricomycetidae</taxon>
        <taxon>Agaricales</taxon>
        <taxon>Marasmiineae</taxon>
        <taxon>Omphalotaceae</taxon>
        <taxon>Lentinula</taxon>
    </lineage>
</organism>
<dbReference type="Proteomes" id="UP001163846">
    <property type="component" value="Unassembled WGS sequence"/>
</dbReference>